<evidence type="ECO:0000313" key="2">
    <source>
        <dbReference type="Proteomes" id="UP001500957"/>
    </source>
</evidence>
<accession>A0ABN1HBY2</accession>
<proteinExistence type="predicted"/>
<dbReference type="SUPFAM" id="SSF109604">
    <property type="entry name" value="HD-domain/PDEase-like"/>
    <property type="match status" value="1"/>
</dbReference>
<dbReference type="Proteomes" id="UP001500957">
    <property type="component" value="Unassembled WGS sequence"/>
</dbReference>
<name>A0ABN1HBY2_9ACTN</name>
<reference evidence="1 2" key="1">
    <citation type="journal article" date="2019" name="Int. J. Syst. Evol. Microbiol.">
        <title>The Global Catalogue of Microorganisms (GCM) 10K type strain sequencing project: providing services to taxonomists for standard genome sequencing and annotation.</title>
        <authorList>
            <consortium name="The Broad Institute Genomics Platform"/>
            <consortium name="The Broad Institute Genome Sequencing Center for Infectious Disease"/>
            <person name="Wu L."/>
            <person name="Ma J."/>
        </authorList>
    </citation>
    <scope>NUCLEOTIDE SEQUENCE [LARGE SCALE GENOMIC DNA]</scope>
    <source>
        <strain evidence="1 2">JCM 10671</strain>
    </source>
</reference>
<comment type="caution">
    <text evidence="1">The sequence shown here is derived from an EMBL/GenBank/DDBJ whole genome shotgun (WGS) entry which is preliminary data.</text>
</comment>
<dbReference type="RefSeq" id="WP_344609476.1">
    <property type="nucleotide sequence ID" value="NZ_BAAAHE010000052.1"/>
</dbReference>
<protein>
    <recommendedName>
        <fullName evidence="3">HD domain-containing protein</fullName>
    </recommendedName>
</protein>
<sequence>MTSSPLDRAHEVADALLEKNAGTFGSTLPIYRGHVHRVIGLVGLQTEVRPDTADALGVAAFFHDAGIWFDGTWDYLPPSAARAVEELGGPGAPQADLVAAMITEHHRIRRARHDDPLVEAFRRADLTDVTAGLINVPRARRSDYRTLTAAYPARGFRPLLLRSAARGIRENPLRPAPMLKF</sequence>
<evidence type="ECO:0008006" key="3">
    <source>
        <dbReference type="Google" id="ProtNLM"/>
    </source>
</evidence>
<organism evidence="1 2">
    <name type="scientific">Sporichthya brevicatena</name>
    <dbReference type="NCBI Taxonomy" id="171442"/>
    <lineage>
        <taxon>Bacteria</taxon>
        <taxon>Bacillati</taxon>
        <taxon>Actinomycetota</taxon>
        <taxon>Actinomycetes</taxon>
        <taxon>Sporichthyales</taxon>
        <taxon>Sporichthyaceae</taxon>
        <taxon>Sporichthya</taxon>
    </lineage>
</organism>
<dbReference type="EMBL" id="BAAAHE010000052">
    <property type="protein sequence ID" value="GAA0637362.1"/>
    <property type="molecule type" value="Genomic_DNA"/>
</dbReference>
<keyword evidence="2" id="KW-1185">Reference proteome</keyword>
<evidence type="ECO:0000313" key="1">
    <source>
        <dbReference type="EMBL" id="GAA0637362.1"/>
    </source>
</evidence>
<gene>
    <name evidence="1" type="ORF">GCM10009547_47220</name>
</gene>